<keyword evidence="7" id="KW-0692">RNA repair</keyword>
<keyword evidence="4" id="KW-0548">Nucleotidyltransferase</keyword>
<keyword evidence="9" id="KW-0460">Magnesium</keyword>
<keyword evidence="10 11" id="KW-0694">RNA-binding</keyword>
<dbReference type="Gene3D" id="1.10.3090.10">
    <property type="entry name" value="cca-adding enzyme, domain 2"/>
    <property type="match status" value="1"/>
</dbReference>
<keyword evidence="8" id="KW-0067">ATP-binding</keyword>
<sequence length="383" mass="42902">MKNKNKPVSILMVGGAVRDLLLGKKPHDFDFLVASGSVDQFKKQFPYAKPVGKSYEVFFQKGFEFSFPRVTGQTVDETIDLDLAARDFTINSFALDAEGELYVHPNGLEDLASKTLRPAFSETFKVDPLRVFRAATFLARFPEFTAHPDLINKMREASAKGWLETIAPDRIGVELLKALKSDKPGNFLKTLQETNCFEPWFTEFKTADKIVAGPPEFHDKSVLGHTAELMDKTSGNPLTCWMAMCHDLGKILTPSDLLPAHHGHEKKGIKLASALGTRLLLPNKFIKAGEVAAALHMKAGKYNQLRPGTKVDLLIELHKNDLVENMRNLCRADKNEDIMTNAMTDLTEILKISLPENDRNLGKKSGEKLREMRAHKLIKENRS</sequence>
<dbReference type="Pfam" id="PF01966">
    <property type="entry name" value="HD"/>
    <property type="match status" value="1"/>
</dbReference>
<dbReference type="STRING" id="1519643.SAMN06295933_0587"/>
<name>A0A1X7CAN7_9BACT</name>
<keyword evidence="16" id="KW-1185">Reference proteome</keyword>
<dbReference type="InterPro" id="IPR006674">
    <property type="entry name" value="HD_domain"/>
</dbReference>
<evidence type="ECO:0000256" key="9">
    <source>
        <dbReference type="ARBA" id="ARBA00022842"/>
    </source>
</evidence>
<proteinExistence type="inferred from homology"/>
<feature type="domain" description="Poly A polymerase head" evidence="12">
    <location>
        <begin position="75"/>
        <end position="117"/>
    </location>
</feature>
<comment type="similarity">
    <text evidence="11">Belongs to the tRNA nucleotidyltransferase/poly(A) polymerase family.</text>
</comment>
<feature type="domain" description="HD" evidence="13">
    <location>
        <begin position="222"/>
        <end position="299"/>
    </location>
</feature>
<accession>A0A1X7CAN7</accession>
<dbReference type="GO" id="GO:0005524">
    <property type="term" value="F:ATP binding"/>
    <property type="evidence" value="ECO:0007669"/>
    <property type="project" value="UniProtKB-KW"/>
</dbReference>
<evidence type="ECO:0000256" key="6">
    <source>
        <dbReference type="ARBA" id="ARBA00022741"/>
    </source>
</evidence>
<dbReference type="InterPro" id="IPR050124">
    <property type="entry name" value="tRNA_CCA-adding_enzyme"/>
</dbReference>
<keyword evidence="2 11" id="KW-0808">Transferase</keyword>
<dbReference type="Pfam" id="PF01743">
    <property type="entry name" value="PolyA_pol"/>
    <property type="match status" value="2"/>
</dbReference>
<comment type="cofactor">
    <cofactor evidence="1">
        <name>Mg(2+)</name>
        <dbReference type="ChEBI" id="CHEBI:18420"/>
    </cofactor>
</comment>
<evidence type="ECO:0000313" key="16">
    <source>
        <dbReference type="Proteomes" id="UP000192906"/>
    </source>
</evidence>
<dbReference type="GO" id="GO:0016779">
    <property type="term" value="F:nucleotidyltransferase activity"/>
    <property type="evidence" value="ECO:0007669"/>
    <property type="project" value="UniProtKB-KW"/>
</dbReference>
<dbReference type="PANTHER" id="PTHR47545">
    <property type="entry name" value="MULTIFUNCTIONAL CCA PROTEIN"/>
    <property type="match status" value="1"/>
</dbReference>
<protein>
    <submittedName>
        <fullName evidence="15">tRNA nucleotidyltransferase (CCA-adding enzyme)</fullName>
    </submittedName>
</protein>
<evidence type="ECO:0000256" key="11">
    <source>
        <dbReference type="RuleBase" id="RU003953"/>
    </source>
</evidence>
<dbReference type="SUPFAM" id="SSF81891">
    <property type="entry name" value="Poly A polymerase C-terminal region-like"/>
    <property type="match status" value="1"/>
</dbReference>
<dbReference type="Pfam" id="PF12627">
    <property type="entry name" value="PolyA_pol_RNAbd"/>
    <property type="match status" value="1"/>
</dbReference>
<keyword evidence="5" id="KW-0479">Metal-binding</keyword>
<evidence type="ECO:0000259" key="12">
    <source>
        <dbReference type="Pfam" id="PF01743"/>
    </source>
</evidence>
<gene>
    <name evidence="15" type="ORF">SAMN06295933_0587</name>
</gene>
<organism evidence="15 16">
    <name type="scientific">Desulfovibrio gilichinskyi</name>
    <dbReference type="NCBI Taxonomy" id="1519643"/>
    <lineage>
        <taxon>Bacteria</taxon>
        <taxon>Pseudomonadati</taxon>
        <taxon>Thermodesulfobacteriota</taxon>
        <taxon>Desulfovibrionia</taxon>
        <taxon>Desulfovibrionales</taxon>
        <taxon>Desulfovibrionaceae</taxon>
        <taxon>Desulfovibrio</taxon>
    </lineage>
</organism>
<dbReference type="OrthoDB" id="9805698at2"/>
<evidence type="ECO:0000256" key="2">
    <source>
        <dbReference type="ARBA" id="ARBA00022679"/>
    </source>
</evidence>
<feature type="domain" description="tRNA nucleotidyltransferase/poly(A) polymerase RNA and SrmB- binding" evidence="14">
    <location>
        <begin position="144"/>
        <end position="205"/>
    </location>
</feature>
<evidence type="ECO:0000256" key="4">
    <source>
        <dbReference type="ARBA" id="ARBA00022695"/>
    </source>
</evidence>
<dbReference type="RefSeq" id="WP_085098013.1">
    <property type="nucleotide sequence ID" value="NZ_FWZU01000001.1"/>
</dbReference>
<dbReference type="Gene3D" id="3.30.460.10">
    <property type="entry name" value="Beta Polymerase, domain 2"/>
    <property type="match status" value="1"/>
</dbReference>
<evidence type="ECO:0000259" key="14">
    <source>
        <dbReference type="Pfam" id="PF12627"/>
    </source>
</evidence>
<evidence type="ECO:0000256" key="10">
    <source>
        <dbReference type="ARBA" id="ARBA00022884"/>
    </source>
</evidence>
<evidence type="ECO:0000256" key="8">
    <source>
        <dbReference type="ARBA" id="ARBA00022840"/>
    </source>
</evidence>
<dbReference type="GO" id="GO:0046872">
    <property type="term" value="F:metal ion binding"/>
    <property type="evidence" value="ECO:0007669"/>
    <property type="project" value="UniProtKB-KW"/>
</dbReference>
<evidence type="ECO:0000313" key="15">
    <source>
        <dbReference type="EMBL" id="SME93028.1"/>
    </source>
</evidence>
<dbReference type="EMBL" id="FWZU01000001">
    <property type="protein sequence ID" value="SME93028.1"/>
    <property type="molecule type" value="Genomic_DNA"/>
</dbReference>
<keyword evidence="3" id="KW-0819">tRNA processing</keyword>
<evidence type="ECO:0000256" key="1">
    <source>
        <dbReference type="ARBA" id="ARBA00001946"/>
    </source>
</evidence>
<dbReference type="InterPro" id="IPR043519">
    <property type="entry name" value="NT_sf"/>
</dbReference>
<dbReference type="GO" id="GO:0042245">
    <property type="term" value="P:RNA repair"/>
    <property type="evidence" value="ECO:0007669"/>
    <property type="project" value="UniProtKB-KW"/>
</dbReference>
<dbReference type="PANTHER" id="PTHR47545:SF1">
    <property type="entry name" value="MULTIFUNCTIONAL CCA PROTEIN"/>
    <property type="match status" value="1"/>
</dbReference>
<dbReference type="GO" id="GO:0008033">
    <property type="term" value="P:tRNA processing"/>
    <property type="evidence" value="ECO:0007669"/>
    <property type="project" value="UniProtKB-KW"/>
</dbReference>
<evidence type="ECO:0000256" key="3">
    <source>
        <dbReference type="ARBA" id="ARBA00022694"/>
    </source>
</evidence>
<evidence type="ECO:0000256" key="5">
    <source>
        <dbReference type="ARBA" id="ARBA00022723"/>
    </source>
</evidence>
<dbReference type="SUPFAM" id="SSF81301">
    <property type="entry name" value="Nucleotidyltransferase"/>
    <property type="match status" value="1"/>
</dbReference>
<dbReference type="InterPro" id="IPR032828">
    <property type="entry name" value="PolyA_RNA-bd"/>
</dbReference>
<keyword evidence="6" id="KW-0547">Nucleotide-binding</keyword>
<dbReference type="Proteomes" id="UP000192906">
    <property type="component" value="Unassembled WGS sequence"/>
</dbReference>
<dbReference type="AlphaFoldDB" id="A0A1X7CAN7"/>
<dbReference type="GO" id="GO:0003723">
    <property type="term" value="F:RNA binding"/>
    <property type="evidence" value="ECO:0007669"/>
    <property type="project" value="UniProtKB-KW"/>
</dbReference>
<dbReference type="InterPro" id="IPR002646">
    <property type="entry name" value="PolA_pol_head_dom"/>
</dbReference>
<feature type="domain" description="Poly A polymerase head" evidence="12">
    <location>
        <begin position="12"/>
        <end position="49"/>
    </location>
</feature>
<evidence type="ECO:0000256" key="7">
    <source>
        <dbReference type="ARBA" id="ARBA00022800"/>
    </source>
</evidence>
<reference evidence="16" key="1">
    <citation type="submission" date="2017-04" db="EMBL/GenBank/DDBJ databases">
        <authorList>
            <person name="Varghese N."/>
            <person name="Submissions S."/>
        </authorList>
    </citation>
    <scope>NUCLEOTIDE SEQUENCE [LARGE SCALE GENOMIC DNA]</scope>
    <source>
        <strain evidence="16">K3S</strain>
    </source>
</reference>
<evidence type="ECO:0000259" key="13">
    <source>
        <dbReference type="Pfam" id="PF01966"/>
    </source>
</evidence>